<evidence type="ECO:0000313" key="1">
    <source>
        <dbReference type="EMBL" id="SER00104.1"/>
    </source>
</evidence>
<accession>A0A1H9KLT2</accession>
<reference evidence="1 2" key="1">
    <citation type="submission" date="2016-10" db="EMBL/GenBank/DDBJ databases">
        <authorList>
            <person name="de Groot N.N."/>
        </authorList>
    </citation>
    <scope>NUCLEOTIDE SEQUENCE [LARGE SCALE GENOMIC DNA]</scope>
    <source>
        <strain evidence="1 2">DSM 22007</strain>
    </source>
</reference>
<evidence type="ECO:0000313" key="2">
    <source>
        <dbReference type="Proteomes" id="UP000198634"/>
    </source>
</evidence>
<dbReference type="AlphaFoldDB" id="A0A1H9KLT2"/>
<dbReference type="STRING" id="657014.SAMN04488092_11935"/>
<gene>
    <name evidence="1" type="ORF">SAMN04488092_11935</name>
</gene>
<proteinExistence type="predicted"/>
<dbReference type="OrthoDB" id="7870782at2"/>
<dbReference type="Proteomes" id="UP000198634">
    <property type="component" value="Unassembled WGS sequence"/>
</dbReference>
<sequence length="71" mass="7937">MDEKLYLNKIKMLEANIAAADDAGKLAFQSELHKVIAEMRIAGVAVPLHLQELDEQLTDEATESRFDNLPI</sequence>
<keyword evidence="2" id="KW-1185">Reference proteome</keyword>
<dbReference type="RefSeq" id="WP_090271236.1">
    <property type="nucleotide sequence ID" value="NZ_FOEP01000019.1"/>
</dbReference>
<dbReference type="EMBL" id="FOEP01000019">
    <property type="protein sequence ID" value="SER00104.1"/>
    <property type="molecule type" value="Genomic_DNA"/>
</dbReference>
<protein>
    <submittedName>
        <fullName evidence="1">Uncharacterized protein</fullName>
    </submittedName>
</protein>
<organism evidence="1 2">
    <name type="scientific">Thalassovita taeanensis</name>
    <dbReference type="NCBI Taxonomy" id="657014"/>
    <lineage>
        <taxon>Bacteria</taxon>
        <taxon>Pseudomonadati</taxon>
        <taxon>Pseudomonadota</taxon>
        <taxon>Alphaproteobacteria</taxon>
        <taxon>Rhodobacterales</taxon>
        <taxon>Roseobacteraceae</taxon>
        <taxon>Thalassovita</taxon>
    </lineage>
</organism>
<name>A0A1H9KLT2_9RHOB</name>